<keyword evidence="3" id="KW-0479">Metal-binding</keyword>
<dbReference type="SMART" id="SM00692">
    <property type="entry name" value="DM3"/>
    <property type="match status" value="1"/>
</dbReference>
<keyword evidence="8 12" id="KW-0238">DNA-binding</keyword>
<keyword evidence="5" id="KW-0862">Zinc</keyword>
<keyword evidence="9" id="KW-0804">Transcription</keyword>
<evidence type="ECO:0000313" key="16">
    <source>
        <dbReference type="Proteomes" id="UP001054837"/>
    </source>
</evidence>
<evidence type="ECO:0000256" key="12">
    <source>
        <dbReference type="PROSITE-ProRule" id="PRU00309"/>
    </source>
</evidence>
<evidence type="ECO:0000256" key="2">
    <source>
        <dbReference type="ARBA" id="ARBA00006177"/>
    </source>
</evidence>
<evidence type="ECO:0000259" key="14">
    <source>
        <dbReference type="PROSITE" id="PS50950"/>
    </source>
</evidence>
<evidence type="ECO:0000256" key="5">
    <source>
        <dbReference type="ARBA" id="ARBA00022833"/>
    </source>
</evidence>
<evidence type="ECO:0000256" key="1">
    <source>
        <dbReference type="ARBA" id="ARBA00004642"/>
    </source>
</evidence>
<comment type="similarity">
    <text evidence="2">Belongs to the THAP1 family.</text>
</comment>
<comment type="caution">
    <text evidence="15">The sequence shown here is derived from an EMBL/GenBank/DDBJ whole genome shotgun (WGS) entry which is preliminary data.</text>
</comment>
<dbReference type="Gene3D" id="6.20.210.20">
    <property type="entry name" value="THAP domain"/>
    <property type="match status" value="1"/>
</dbReference>
<feature type="domain" description="THAP-type" evidence="14">
    <location>
        <begin position="1"/>
        <end position="95"/>
    </location>
</feature>
<dbReference type="SMART" id="SM00980">
    <property type="entry name" value="THAP"/>
    <property type="match status" value="1"/>
</dbReference>
<evidence type="ECO:0000256" key="6">
    <source>
        <dbReference type="ARBA" id="ARBA00023015"/>
    </source>
</evidence>
<name>A0AAV4VHA7_9ARAC</name>
<keyword evidence="11" id="KW-0131">Cell cycle</keyword>
<keyword evidence="10" id="KW-0539">Nucleus</keyword>
<gene>
    <name evidence="15" type="primary">AVEN_55771_1</name>
    <name evidence="15" type="ORF">CDAR_470511</name>
</gene>
<evidence type="ECO:0000256" key="3">
    <source>
        <dbReference type="ARBA" id="ARBA00022723"/>
    </source>
</evidence>
<dbReference type="InterPro" id="IPR026516">
    <property type="entry name" value="THAP1/10"/>
</dbReference>
<evidence type="ECO:0000256" key="4">
    <source>
        <dbReference type="ARBA" id="ARBA00022771"/>
    </source>
</evidence>
<keyword evidence="6" id="KW-0805">Transcription regulation</keyword>
<dbReference type="Proteomes" id="UP001054837">
    <property type="component" value="Unassembled WGS sequence"/>
</dbReference>
<evidence type="ECO:0000313" key="15">
    <source>
        <dbReference type="EMBL" id="GIY69369.1"/>
    </source>
</evidence>
<evidence type="ECO:0000256" key="7">
    <source>
        <dbReference type="ARBA" id="ARBA00023054"/>
    </source>
</evidence>
<protein>
    <recommendedName>
        <fullName evidence="14">THAP-type domain-containing protein</fullName>
    </recommendedName>
</protein>
<dbReference type="GO" id="GO:0005654">
    <property type="term" value="C:nucleoplasm"/>
    <property type="evidence" value="ECO:0007669"/>
    <property type="project" value="UniProtKB-SubCell"/>
</dbReference>
<evidence type="ECO:0000256" key="11">
    <source>
        <dbReference type="ARBA" id="ARBA00023306"/>
    </source>
</evidence>
<feature type="region of interest" description="Disordered" evidence="13">
    <location>
        <begin position="163"/>
        <end position="221"/>
    </location>
</feature>
<dbReference type="InterPro" id="IPR006612">
    <property type="entry name" value="THAP_Znf"/>
</dbReference>
<reference evidence="15 16" key="1">
    <citation type="submission" date="2021-06" db="EMBL/GenBank/DDBJ databases">
        <title>Caerostris darwini draft genome.</title>
        <authorList>
            <person name="Kono N."/>
            <person name="Arakawa K."/>
        </authorList>
    </citation>
    <scope>NUCLEOTIDE SEQUENCE [LARGE SCALE GENOMIC DNA]</scope>
</reference>
<dbReference type="PANTHER" id="PTHR46600">
    <property type="entry name" value="THAP DOMAIN-CONTAINING"/>
    <property type="match status" value="1"/>
</dbReference>
<dbReference type="GO" id="GO:0008270">
    <property type="term" value="F:zinc ion binding"/>
    <property type="evidence" value="ECO:0007669"/>
    <property type="project" value="UniProtKB-KW"/>
</dbReference>
<proteinExistence type="inferred from homology"/>
<dbReference type="SUPFAM" id="SSF57716">
    <property type="entry name" value="Glucocorticoid receptor-like (DNA-binding domain)"/>
    <property type="match status" value="1"/>
</dbReference>
<keyword evidence="4 12" id="KW-0863">Zinc-finger</keyword>
<dbReference type="GO" id="GO:0043565">
    <property type="term" value="F:sequence-specific DNA binding"/>
    <property type="evidence" value="ECO:0007669"/>
    <property type="project" value="InterPro"/>
</dbReference>
<organism evidence="15 16">
    <name type="scientific">Caerostris darwini</name>
    <dbReference type="NCBI Taxonomy" id="1538125"/>
    <lineage>
        <taxon>Eukaryota</taxon>
        <taxon>Metazoa</taxon>
        <taxon>Ecdysozoa</taxon>
        <taxon>Arthropoda</taxon>
        <taxon>Chelicerata</taxon>
        <taxon>Arachnida</taxon>
        <taxon>Araneae</taxon>
        <taxon>Araneomorphae</taxon>
        <taxon>Entelegynae</taxon>
        <taxon>Araneoidea</taxon>
        <taxon>Araneidae</taxon>
        <taxon>Caerostris</taxon>
    </lineage>
</organism>
<dbReference type="InterPro" id="IPR038441">
    <property type="entry name" value="THAP_Znf_sf"/>
</dbReference>
<sequence>MPYTCCVPICRANLKSGPKVTVFKFPTDEVQKLKWIAAIRRKDFIPSKNSRVCKMHFLESDIIAEAHGYDEKTGKRLVAPLQVCRLKNDAIPKVFPGYPDYLTKNISPRSKKLEYNAKKEDDGDDEDDEIVLEPTVIIKEEPIEFDPDPSTSSAHSDIKEEFILPNEENTSSAEVPLSSAEESTPKLTLPVACLESSREPDGDQQVQLKRRISPSSVSPSLTKRLRPYSGNDVLSDAVQNPLYNLDEYFNIASSKDSGKAKDEFDVFGEYIAAKLRSLDRRSCAYAQKGIGDILFDAETKKYAMEEVDQC</sequence>
<dbReference type="PANTHER" id="PTHR46600:SF1">
    <property type="entry name" value="THAP DOMAIN-CONTAINING PROTEIN 1"/>
    <property type="match status" value="1"/>
</dbReference>
<keyword evidence="7" id="KW-0175">Coiled coil</keyword>
<comment type="subcellular location">
    <subcellularLocation>
        <location evidence="1">Nucleus</location>
        <location evidence="1">Nucleoplasm</location>
    </subcellularLocation>
</comment>
<dbReference type="EMBL" id="BPLQ01013035">
    <property type="protein sequence ID" value="GIY69369.1"/>
    <property type="molecule type" value="Genomic_DNA"/>
</dbReference>
<evidence type="ECO:0000256" key="9">
    <source>
        <dbReference type="ARBA" id="ARBA00023163"/>
    </source>
</evidence>
<dbReference type="Pfam" id="PF05485">
    <property type="entry name" value="THAP"/>
    <property type="match status" value="1"/>
</dbReference>
<evidence type="ECO:0000256" key="13">
    <source>
        <dbReference type="SAM" id="MobiDB-lite"/>
    </source>
</evidence>
<dbReference type="PROSITE" id="PS50950">
    <property type="entry name" value="ZF_THAP"/>
    <property type="match status" value="1"/>
</dbReference>
<dbReference type="AlphaFoldDB" id="A0AAV4VHA7"/>
<evidence type="ECO:0000256" key="10">
    <source>
        <dbReference type="ARBA" id="ARBA00023242"/>
    </source>
</evidence>
<keyword evidence="16" id="KW-1185">Reference proteome</keyword>
<evidence type="ECO:0000256" key="8">
    <source>
        <dbReference type="ARBA" id="ARBA00023125"/>
    </source>
</evidence>
<accession>A0AAV4VHA7</accession>